<dbReference type="SUPFAM" id="SSF51735">
    <property type="entry name" value="NAD(P)-binding Rossmann-fold domains"/>
    <property type="match status" value="1"/>
</dbReference>
<proteinExistence type="inferred from homology"/>
<dbReference type="InterPro" id="IPR017476">
    <property type="entry name" value="UDP-Glc/GDP-Man"/>
</dbReference>
<dbReference type="Proteomes" id="UP000541735">
    <property type="component" value="Unassembled WGS sequence"/>
</dbReference>
<dbReference type="InterPro" id="IPR014027">
    <property type="entry name" value="UDP-Glc/GDP-Man_DH_C"/>
</dbReference>
<dbReference type="SUPFAM" id="SSF48179">
    <property type="entry name" value="6-phosphogluconate dehydrogenase C-terminal domain-like"/>
    <property type="match status" value="1"/>
</dbReference>
<evidence type="ECO:0000256" key="2">
    <source>
        <dbReference type="ARBA" id="ARBA00023027"/>
    </source>
</evidence>
<comment type="caution">
    <text evidence="5">The sequence shown here is derived from an EMBL/GenBank/DDBJ whole genome shotgun (WGS) entry which is preliminary data.</text>
</comment>
<protein>
    <submittedName>
        <fullName evidence="5">Nucleotide sugar dehydrogenase</fullName>
    </submittedName>
</protein>
<comment type="similarity">
    <text evidence="3">Belongs to the UDP-glucose/GDP-mannose dehydrogenase family.</text>
</comment>
<dbReference type="GO" id="GO:0016628">
    <property type="term" value="F:oxidoreductase activity, acting on the CH-CH group of donors, NAD or NADP as acceptor"/>
    <property type="evidence" value="ECO:0007669"/>
    <property type="project" value="InterPro"/>
</dbReference>
<dbReference type="GO" id="GO:0016616">
    <property type="term" value="F:oxidoreductase activity, acting on the CH-OH group of donors, NAD or NADP as acceptor"/>
    <property type="evidence" value="ECO:0007669"/>
    <property type="project" value="InterPro"/>
</dbReference>
<dbReference type="RefSeq" id="WP_185548106.1">
    <property type="nucleotide sequence ID" value="NZ_JAARYD010000001.1"/>
</dbReference>
<feature type="domain" description="UDP-glucose/GDP-mannose dehydrogenase C-terminal" evidence="4">
    <location>
        <begin position="337"/>
        <end position="430"/>
    </location>
</feature>
<dbReference type="GO" id="GO:0000271">
    <property type="term" value="P:polysaccharide biosynthetic process"/>
    <property type="evidence" value="ECO:0007669"/>
    <property type="project" value="InterPro"/>
</dbReference>
<dbReference type="Gene3D" id="3.40.50.720">
    <property type="entry name" value="NAD(P)-binding Rossmann-like Domain"/>
    <property type="match status" value="2"/>
</dbReference>
<dbReference type="InterPro" id="IPR014026">
    <property type="entry name" value="UDP-Glc/GDP-Man_DH_dimer"/>
</dbReference>
<organism evidence="5 6">
    <name type="scientific">Listeria booriae</name>
    <dbReference type="NCBI Taxonomy" id="1552123"/>
    <lineage>
        <taxon>Bacteria</taxon>
        <taxon>Bacillati</taxon>
        <taxon>Bacillota</taxon>
        <taxon>Bacilli</taxon>
        <taxon>Bacillales</taxon>
        <taxon>Listeriaceae</taxon>
        <taxon>Listeria</taxon>
    </lineage>
</organism>
<sequence>MLINLETNYKQQLLEKINTKTAKIGVIGMGYVGLPLAIEFAKKDFQVLGFDVDANKVATLNDGNSHILDVPTAEVAMAKAHKRFEATNDFVALNEVDIISICVPTPLTVSHEPDMSYVKAAVASITKHMKRGTLIVLESTTYPGTTRELIADELEKAGDKVGTDIFVCFSPERIDPGNTEFDAKDVPKVVGGITSDCVALGRTYYSQVFKEVVPVSTTEVAEMTKLLENTFRSVNIAFINEMAVLCEKLGIDLWEVIDAAKTKPFGFMPFYPGPGVGGHCIPLDPMYLYWKGKEKNHFSRFIELAQQINTAMPTHVTQMVSNALNKKQKSISGARVLMVGVAYKSDIDDVRESPALEVYEELKQLGAHIQVYDPFVTSFRDGTNNKVQTNSKLTNNHDAIVIMTKHSSIDYTAILKNNDCIIDTRNIWNEKYEHVHKIGSM</sequence>
<keyword evidence="1" id="KW-0560">Oxidoreductase</keyword>
<evidence type="ECO:0000256" key="3">
    <source>
        <dbReference type="PIRNR" id="PIRNR000124"/>
    </source>
</evidence>
<dbReference type="PANTHER" id="PTHR43491">
    <property type="entry name" value="UDP-N-ACETYL-D-MANNOSAMINE DEHYDROGENASE"/>
    <property type="match status" value="1"/>
</dbReference>
<dbReference type="Pfam" id="PF00984">
    <property type="entry name" value="UDPG_MGDP_dh"/>
    <property type="match status" value="1"/>
</dbReference>
<dbReference type="EMBL" id="JAARYD010000001">
    <property type="protein sequence ID" value="MBC2175058.1"/>
    <property type="molecule type" value="Genomic_DNA"/>
</dbReference>
<dbReference type="PANTHER" id="PTHR43491:SF1">
    <property type="entry name" value="UDP-N-ACETYL-D-MANNOSAMINE DEHYDROGENASE"/>
    <property type="match status" value="1"/>
</dbReference>
<evidence type="ECO:0000256" key="1">
    <source>
        <dbReference type="ARBA" id="ARBA00023002"/>
    </source>
</evidence>
<reference evidence="5 6" key="1">
    <citation type="submission" date="2020-03" db="EMBL/GenBank/DDBJ databases">
        <title>Soil Listeria distribution.</title>
        <authorList>
            <person name="Liao J."/>
            <person name="Wiedmann M."/>
        </authorList>
    </citation>
    <scope>NUCLEOTIDE SEQUENCE [LARGE SCALE GENOMIC DNA]</scope>
    <source>
        <strain evidence="5 6">FSL L7-0259</strain>
    </source>
</reference>
<dbReference type="InterPro" id="IPR036220">
    <property type="entry name" value="UDP-Glc/GDP-Man_DH_C_sf"/>
</dbReference>
<dbReference type="GO" id="GO:0051287">
    <property type="term" value="F:NAD binding"/>
    <property type="evidence" value="ECO:0007669"/>
    <property type="project" value="InterPro"/>
</dbReference>
<gene>
    <name evidence="5" type="ORF">HCB27_00405</name>
</gene>
<dbReference type="PIRSF" id="PIRSF500136">
    <property type="entry name" value="UDP_ManNAc_DH"/>
    <property type="match status" value="1"/>
</dbReference>
<dbReference type="PIRSF" id="PIRSF000124">
    <property type="entry name" value="UDPglc_GDPman_dh"/>
    <property type="match status" value="1"/>
</dbReference>
<evidence type="ECO:0000313" key="6">
    <source>
        <dbReference type="Proteomes" id="UP000541735"/>
    </source>
</evidence>
<dbReference type="SMART" id="SM00984">
    <property type="entry name" value="UDPG_MGDP_dh_C"/>
    <property type="match status" value="1"/>
</dbReference>
<keyword evidence="2" id="KW-0520">NAD</keyword>
<dbReference type="InterPro" id="IPR008927">
    <property type="entry name" value="6-PGluconate_DH-like_C_sf"/>
</dbReference>
<dbReference type="NCBIfam" id="TIGR03026">
    <property type="entry name" value="NDP-sugDHase"/>
    <property type="match status" value="1"/>
</dbReference>
<name>A0A7X1D713_9LIST</name>
<dbReference type="AlphaFoldDB" id="A0A7X1D713"/>
<dbReference type="Pfam" id="PF03721">
    <property type="entry name" value="UDPG_MGDP_dh_N"/>
    <property type="match status" value="1"/>
</dbReference>
<dbReference type="Pfam" id="PF03720">
    <property type="entry name" value="UDPG_MGDP_dh_C"/>
    <property type="match status" value="1"/>
</dbReference>
<evidence type="ECO:0000313" key="5">
    <source>
        <dbReference type="EMBL" id="MBC2175058.1"/>
    </source>
</evidence>
<evidence type="ECO:0000259" key="4">
    <source>
        <dbReference type="SMART" id="SM00984"/>
    </source>
</evidence>
<accession>A0A7X1D713</accession>
<dbReference type="SUPFAM" id="SSF52413">
    <property type="entry name" value="UDP-glucose/GDP-mannose dehydrogenase C-terminal domain"/>
    <property type="match status" value="1"/>
</dbReference>
<dbReference type="InterPro" id="IPR028359">
    <property type="entry name" value="UDP_ManNAc/GlcNAc_DH"/>
</dbReference>
<dbReference type="InterPro" id="IPR036291">
    <property type="entry name" value="NAD(P)-bd_dom_sf"/>
</dbReference>
<dbReference type="InterPro" id="IPR001732">
    <property type="entry name" value="UDP-Glc/GDP-Man_DH_N"/>
</dbReference>